<dbReference type="OMA" id="KCHAHTH"/>
<dbReference type="PANTHER" id="PTHR47331">
    <property type="entry name" value="PHD-TYPE DOMAIN-CONTAINING PROTEIN"/>
    <property type="match status" value="1"/>
</dbReference>
<protein>
    <recommendedName>
        <fullName evidence="2">Reverse transcriptase domain-containing protein</fullName>
    </recommendedName>
</protein>
<evidence type="ECO:0008006" key="2">
    <source>
        <dbReference type="Google" id="ProtNLM"/>
    </source>
</evidence>
<dbReference type="SUPFAM" id="SSF56672">
    <property type="entry name" value="DNA/RNA polymerases"/>
    <property type="match status" value="1"/>
</dbReference>
<accession>A0A1X7SPJ5</accession>
<evidence type="ECO:0000313" key="1">
    <source>
        <dbReference type="EnsemblMetazoa" id="Aqu2.1.03976_001"/>
    </source>
</evidence>
<reference evidence="1" key="1">
    <citation type="submission" date="2017-05" db="UniProtKB">
        <authorList>
            <consortium name="EnsemblMetazoa"/>
        </authorList>
    </citation>
    <scope>IDENTIFICATION</scope>
</reference>
<proteinExistence type="predicted"/>
<dbReference type="AlphaFoldDB" id="A0A1X7SPJ5"/>
<dbReference type="EnsemblMetazoa" id="Aqu2.1.03976_001">
    <property type="protein sequence ID" value="Aqu2.1.03976_001"/>
    <property type="gene ID" value="Aqu2.1.03976"/>
</dbReference>
<organism evidence="1">
    <name type="scientific">Amphimedon queenslandica</name>
    <name type="common">Sponge</name>
    <dbReference type="NCBI Taxonomy" id="400682"/>
    <lineage>
        <taxon>Eukaryota</taxon>
        <taxon>Metazoa</taxon>
        <taxon>Porifera</taxon>
        <taxon>Demospongiae</taxon>
        <taxon>Heteroscleromorpha</taxon>
        <taxon>Haplosclerida</taxon>
        <taxon>Niphatidae</taxon>
        <taxon>Amphimedon</taxon>
    </lineage>
</organism>
<name>A0A1X7SPJ5_AMPQE</name>
<sequence length="242" mass="28221">MTIKSFSDIESLGILEQKDVVLNQFHQHVSFESRRYIVSLSWRDHCLSLPTNYDLSLPRLKGLLKQLRRSPDLLKKYDSIIHQQLHEGIVVPVSDSEEPSSKLHYLPHHTIVRYYKTTTKLRIIDNTSIAKEDQDVLKFLWIKDLINEKTELIECKFTCVVFGITPCTYLLNATIAEHLKCHAHTHCHVTEKKKQSIYVDDIVTGVNSTEEALEFYKKSKDMFKLGGFNVRKFLRIAMKFRV</sequence>
<dbReference type="InParanoid" id="A0A1X7SPJ5"/>
<dbReference type="InterPro" id="IPR043502">
    <property type="entry name" value="DNA/RNA_pol_sf"/>
</dbReference>